<keyword evidence="2" id="KW-1185">Reference proteome</keyword>
<accession>A0A1X7VW17</accession>
<reference evidence="1" key="2">
    <citation type="submission" date="2017-05" db="UniProtKB">
        <authorList>
            <consortium name="EnsemblMetazoa"/>
        </authorList>
    </citation>
    <scope>IDENTIFICATION</scope>
</reference>
<organism evidence="1">
    <name type="scientific">Amphimedon queenslandica</name>
    <name type="common">Sponge</name>
    <dbReference type="NCBI Taxonomy" id="400682"/>
    <lineage>
        <taxon>Eukaryota</taxon>
        <taxon>Metazoa</taxon>
        <taxon>Porifera</taxon>
        <taxon>Demospongiae</taxon>
        <taxon>Heteroscleromorpha</taxon>
        <taxon>Haplosclerida</taxon>
        <taxon>Niphatidae</taxon>
        <taxon>Amphimedon</taxon>
    </lineage>
</organism>
<proteinExistence type="predicted"/>
<gene>
    <name evidence="1" type="primary">109580422</name>
</gene>
<dbReference type="InParanoid" id="A0A1X7VW17"/>
<dbReference type="KEGG" id="aqu:109580422"/>
<reference evidence="2" key="1">
    <citation type="journal article" date="2010" name="Nature">
        <title>The Amphimedon queenslandica genome and the evolution of animal complexity.</title>
        <authorList>
            <person name="Srivastava M."/>
            <person name="Simakov O."/>
            <person name="Chapman J."/>
            <person name="Fahey B."/>
            <person name="Gauthier M.E."/>
            <person name="Mitros T."/>
            <person name="Richards G.S."/>
            <person name="Conaco C."/>
            <person name="Dacre M."/>
            <person name="Hellsten U."/>
            <person name="Larroux C."/>
            <person name="Putnam N.H."/>
            <person name="Stanke M."/>
            <person name="Adamska M."/>
            <person name="Darling A."/>
            <person name="Degnan S.M."/>
            <person name="Oakley T.H."/>
            <person name="Plachetzki D.C."/>
            <person name="Zhai Y."/>
            <person name="Adamski M."/>
            <person name="Calcino A."/>
            <person name="Cummins S.F."/>
            <person name="Goodstein D.M."/>
            <person name="Harris C."/>
            <person name="Jackson D.J."/>
            <person name="Leys S.P."/>
            <person name="Shu S."/>
            <person name="Woodcroft B.J."/>
            <person name="Vervoort M."/>
            <person name="Kosik K.S."/>
            <person name="Manning G."/>
            <person name="Degnan B.M."/>
            <person name="Rokhsar D.S."/>
        </authorList>
    </citation>
    <scope>NUCLEOTIDE SEQUENCE [LARGE SCALE GENOMIC DNA]</scope>
</reference>
<evidence type="ECO:0000313" key="2">
    <source>
        <dbReference type="Proteomes" id="UP000007879"/>
    </source>
</evidence>
<dbReference type="AlphaFoldDB" id="A0A1X7VW17"/>
<sequence>MFGSLNAFQHFEDLSQAELRPTSRLSTGFRGNMSTPLESYMYARQHPATWKRRNYTSKLPLSSLASGPVAELGQTGGSFNASGVLQEVPLSSLYHPSSGLQRGKRNVPIRAERYLPASYEYRVPTSSRGRGTAEGAEPWQMSSRLSNSLYSLQQSRSRIASRSARHREEQNFFLNGSSANFHKRGMFSQDIIDKQLKYYTDASFSTSPSAPMQSPKENAGLYYGKVSTLSHQKPQTKALKHLREIIEVQNACCMREEFPIHSSEKQNEQYLNRSSTVFITQGDQQ</sequence>
<protein>
    <submittedName>
        <fullName evidence="1">Uncharacterized protein</fullName>
    </submittedName>
</protein>
<evidence type="ECO:0000313" key="1">
    <source>
        <dbReference type="EnsemblMetazoa" id="Aqu2.1.44065_001"/>
    </source>
</evidence>
<dbReference type="EnsemblMetazoa" id="Aqu2.1.44065_001">
    <property type="protein sequence ID" value="Aqu2.1.44065_001"/>
    <property type="gene ID" value="Aqu2.1.44065"/>
</dbReference>
<dbReference type="Proteomes" id="UP000007879">
    <property type="component" value="Unassembled WGS sequence"/>
</dbReference>
<dbReference type="EnsemblMetazoa" id="XM_019993516.1">
    <property type="protein sequence ID" value="XP_019849075.1"/>
    <property type="gene ID" value="LOC109580422"/>
</dbReference>
<name>A0A1X7VW17_AMPQE</name>